<dbReference type="PROSITE" id="PS50990">
    <property type="entry name" value="PEPTIDASE_C39"/>
    <property type="match status" value="1"/>
</dbReference>
<dbReference type="InterPro" id="IPR039564">
    <property type="entry name" value="Peptidase_C39-like"/>
</dbReference>
<feature type="transmembrane region" description="Helical" evidence="1">
    <location>
        <begin position="5"/>
        <end position="26"/>
    </location>
</feature>
<evidence type="ECO:0000259" key="2">
    <source>
        <dbReference type="PROSITE" id="PS50990"/>
    </source>
</evidence>
<evidence type="ECO:0000313" key="4">
    <source>
        <dbReference type="Proteomes" id="UP000295515"/>
    </source>
</evidence>
<dbReference type="RefSeq" id="WP_066446400.1">
    <property type="nucleotide sequence ID" value="NZ_JANKBF010000003.1"/>
</dbReference>
<dbReference type="GO" id="GO:0016020">
    <property type="term" value="C:membrane"/>
    <property type="evidence" value="ECO:0007669"/>
    <property type="project" value="InterPro"/>
</dbReference>
<dbReference type="Pfam" id="PF13529">
    <property type="entry name" value="Peptidase_C39_2"/>
    <property type="match status" value="1"/>
</dbReference>
<sequence>MKRKIIVFIAIIIIPFIILLLDHYVLKEDVHMDAAYDQSADWSYIMQHQDDIPPSLLKLAMHNKETIPFVSHYLRQPQNLSLDLKTDLKSQEIPLLLQWDTRWGYRKYGDDFIAVNGCGPTCLSMVLSYLQNNASLNPYVIAKYAYQKGYYTQAGTSWRLMDEGARCFGVNAGQMSLNEDMIKQELEQHHPIICSVGPGIFTTEGHFIVLREYKNGLIYVNDPNSRQHSQKGYRFDEIKNQIKNLWVYSKEKNR</sequence>
<keyword evidence="3" id="KW-0378">Hydrolase</keyword>
<gene>
    <name evidence="3" type="ORF">EDD60_102143</name>
</gene>
<dbReference type="EMBL" id="SMCQ01000002">
    <property type="protein sequence ID" value="TCW02178.1"/>
    <property type="molecule type" value="Genomic_DNA"/>
</dbReference>
<dbReference type="GO" id="GO:0008233">
    <property type="term" value="F:peptidase activity"/>
    <property type="evidence" value="ECO:0007669"/>
    <property type="project" value="UniProtKB-KW"/>
</dbReference>
<comment type="caution">
    <text evidence="3">The sequence shown here is derived from an EMBL/GenBank/DDBJ whole genome shotgun (WGS) entry which is preliminary data.</text>
</comment>
<reference evidence="3 4" key="1">
    <citation type="submission" date="2019-03" db="EMBL/GenBank/DDBJ databases">
        <title>Genomic Encyclopedia of Type Strains, Phase IV (KMG-IV): sequencing the most valuable type-strain genomes for metagenomic binning, comparative biology and taxonomic classification.</title>
        <authorList>
            <person name="Goeker M."/>
        </authorList>
    </citation>
    <scope>NUCLEOTIDE SEQUENCE [LARGE SCALE GENOMIC DNA]</scope>
    <source>
        <strain evidence="3 4">DSM 29487</strain>
    </source>
</reference>
<dbReference type="AlphaFoldDB" id="A0A4R3Z7R1"/>
<organism evidence="3 4">
    <name type="scientific">Longibaculum muris</name>
    <dbReference type="NCBI Taxonomy" id="1796628"/>
    <lineage>
        <taxon>Bacteria</taxon>
        <taxon>Bacillati</taxon>
        <taxon>Bacillota</taxon>
        <taxon>Erysipelotrichia</taxon>
        <taxon>Erysipelotrichales</taxon>
        <taxon>Coprobacillaceae</taxon>
        <taxon>Longibaculum</taxon>
    </lineage>
</organism>
<dbReference type="GeneID" id="98914382"/>
<dbReference type="Proteomes" id="UP000295515">
    <property type="component" value="Unassembled WGS sequence"/>
</dbReference>
<evidence type="ECO:0000313" key="3">
    <source>
        <dbReference type="EMBL" id="TCW02178.1"/>
    </source>
</evidence>
<keyword evidence="1" id="KW-1133">Transmembrane helix</keyword>
<protein>
    <submittedName>
        <fullName evidence="3">Papain like cysteine protease AvrRpt2</fullName>
    </submittedName>
</protein>
<keyword evidence="1" id="KW-0472">Membrane</keyword>
<accession>A0A4R3Z7R1</accession>
<feature type="domain" description="Peptidase C39" evidence="2">
    <location>
        <begin position="108"/>
        <end position="249"/>
    </location>
</feature>
<keyword evidence="3" id="KW-0645">Protease</keyword>
<keyword evidence="1" id="KW-0812">Transmembrane</keyword>
<evidence type="ECO:0000256" key="1">
    <source>
        <dbReference type="SAM" id="Phobius"/>
    </source>
</evidence>
<dbReference type="Gene3D" id="3.90.70.10">
    <property type="entry name" value="Cysteine proteinases"/>
    <property type="match status" value="1"/>
</dbReference>
<proteinExistence type="predicted"/>
<keyword evidence="4" id="KW-1185">Reference proteome</keyword>
<dbReference type="GO" id="GO:0006508">
    <property type="term" value="P:proteolysis"/>
    <property type="evidence" value="ECO:0007669"/>
    <property type="project" value="UniProtKB-KW"/>
</dbReference>
<dbReference type="GO" id="GO:0005524">
    <property type="term" value="F:ATP binding"/>
    <property type="evidence" value="ECO:0007669"/>
    <property type="project" value="InterPro"/>
</dbReference>
<dbReference type="InterPro" id="IPR005074">
    <property type="entry name" value="Peptidase_C39"/>
</dbReference>
<name>A0A4R3Z7R1_9FIRM</name>